<organism evidence="9 10">
    <name type="scientific">Lachancea fermentati</name>
    <name type="common">Zygosaccharomyces fermentati</name>
    <dbReference type="NCBI Taxonomy" id="4955"/>
    <lineage>
        <taxon>Eukaryota</taxon>
        <taxon>Fungi</taxon>
        <taxon>Dikarya</taxon>
        <taxon>Ascomycota</taxon>
        <taxon>Saccharomycotina</taxon>
        <taxon>Saccharomycetes</taxon>
        <taxon>Saccharomycetales</taxon>
        <taxon>Saccharomycetaceae</taxon>
        <taxon>Lachancea</taxon>
    </lineage>
</organism>
<evidence type="ECO:0000313" key="10">
    <source>
        <dbReference type="Proteomes" id="UP000190831"/>
    </source>
</evidence>
<keyword evidence="4 6" id="KW-0235">DNA replication</keyword>
<evidence type="ECO:0000259" key="8">
    <source>
        <dbReference type="Pfam" id="PF22062"/>
    </source>
</evidence>
<dbReference type="EMBL" id="LT598486">
    <property type="protein sequence ID" value="SCW03697.1"/>
    <property type="molecule type" value="Genomic_DNA"/>
</dbReference>
<name>A0A1G4MIH0_LACFM</name>
<feature type="domain" description="DNA polymerase alpha subunit B OB" evidence="8">
    <location>
        <begin position="233"/>
        <end position="340"/>
    </location>
</feature>
<keyword evidence="10" id="KW-1185">Reference proteome</keyword>
<accession>A0A1G4MIH0</accession>
<comment type="subcellular location">
    <subcellularLocation>
        <location evidence="1 6">Nucleus</location>
    </subcellularLocation>
</comment>
<dbReference type="InterPro" id="IPR007185">
    <property type="entry name" value="DNA_pol_a/d/e_bsu"/>
</dbReference>
<dbReference type="STRING" id="4955.A0A1G4MIH0"/>
<protein>
    <recommendedName>
        <fullName evidence="3 6">DNA polymerase alpha subunit B</fullName>
    </recommendedName>
</protein>
<comment type="similarity">
    <text evidence="2 6">Belongs to the DNA polymerase alpha subunit B family.</text>
</comment>
<keyword evidence="5 6" id="KW-0539">Nucleus</keyword>
<sequence>MTLKNELIVRFGREAEDAEVLAMLEDIMKIYSIGVEDLFIKWEQFAYHQEEKSIELNSAKITEFKEFLLQQIEKKANAIGGTATSNPPSIKKPRINKPHATSPSLFGFGVPKTPTIKRRKVEGTPLSQNESVSLKVIHNSPSLLESPSEITNMHSSKLFQSSIDRTQDSISTPNESKKNLEPGITVETFNPDNVDVSKGLNFENEEKVQVIPFFEREKYRFRTMRQNLLDAAEVLDEQIELFTQIILDHYKLTPNDIGDPTIQSQSEIIAIGRIVPDSPTANGPLNIESLALETSRNVGIGRRIRLNLEKITEVTLFPGQIAVFRGKNANGEYFMVEETLQIPYLNSPVSTGEEIVKYGNSLDNDSMKIVITKGPYTANNTLDFSNLREFVQRLNNEIKPHAVIMFGPFLDITHPLIESGLIPSFPSLKAQPKTLDDLFLKLITPILREINPKIQTLLIPSTRDTISKHAAYPQDALDRKYLQLPKNFKCFTNPSTFQINEVFFGCSNVDSFKDIREIVKGGNTSSKNRISRIAEHILQQRRYYPLFPGAVKDRKIQNGKGKDIREHVSGADLEVPFLGLTEFTGDFIPDIIVIPSELIQFAKVVQNVVFVNPGAFIKPMGVRGTFAQLSVKAPSLIGGELTKVEGEEEVFLHNIWKRCRIDIVTS</sequence>
<dbReference type="PIRSF" id="PIRSF018300">
    <property type="entry name" value="DNA_pol_alph_2"/>
    <property type="match status" value="1"/>
</dbReference>
<evidence type="ECO:0000256" key="6">
    <source>
        <dbReference type="PIRNR" id="PIRNR018300"/>
    </source>
</evidence>
<evidence type="ECO:0000256" key="5">
    <source>
        <dbReference type="ARBA" id="ARBA00023242"/>
    </source>
</evidence>
<reference evidence="9 10" key="1">
    <citation type="submission" date="2016-03" db="EMBL/GenBank/DDBJ databases">
        <authorList>
            <person name="Devillers H."/>
        </authorList>
    </citation>
    <scope>NUCLEOTIDE SEQUENCE [LARGE SCALE GENOMIC DNA]</scope>
    <source>
        <strain evidence="9">CBS 6772</strain>
    </source>
</reference>
<evidence type="ECO:0000256" key="4">
    <source>
        <dbReference type="ARBA" id="ARBA00022705"/>
    </source>
</evidence>
<dbReference type="Pfam" id="PF22062">
    <property type="entry name" value="OB_DPOA2"/>
    <property type="match status" value="1"/>
</dbReference>
<dbReference type="InterPro" id="IPR054300">
    <property type="entry name" value="OB_DPOA2"/>
</dbReference>
<dbReference type="GO" id="GO:0005658">
    <property type="term" value="C:alpha DNA polymerase:primase complex"/>
    <property type="evidence" value="ECO:0007669"/>
    <property type="project" value="TreeGrafter"/>
</dbReference>
<dbReference type="AlphaFoldDB" id="A0A1G4MIH0"/>
<dbReference type="GO" id="GO:0006270">
    <property type="term" value="P:DNA replication initiation"/>
    <property type="evidence" value="ECO:0007669"/>
    <property type="project" value="TreeGrafter"/>
</dbReference>
<evidence type="ECO:0000313" key="9">
    <source>
        <dbReference type="EMBL" id="SCW03697.1"/>
    </source>
</evidence>
<dbReference type="PANTHER" id="PTHR23061">
    <property type="entry name" value="DNA POLYMERASE 2 ALPHA 70 KDA SUBUNIT"/>
    <property type="match status" value="1"/>
</dbReference>
<dbReference type="Pfam" id="PF04042">
    <property type="entry name" value="DNA_pol_E_B"/>
    <property type="match status" value="1"/>
</dbReference>
<dbReference type="Proteomes" id="UP000190831">
    <property type="component" value="Chromosome G"/>
</dbReference>
<dbReference type="InterPro" id="IPR016722">
    <property type="entry name" value="DNA_pol_alpha_bsu"/>
</dbReference>
<gene>
    <name evidence="9" type="ORF">LAFE_0G16226G</name>
</gene>
<dbReference type="Gene3D" id="3.60.21.60">
    <property type="match status" value="2"/>
</dbReference>
<dbReference type="OMA" id="RFMYDRT"/>
<dbReference type="GO" id="GO:0003677">
    <property type="term" value="F:DNA binding"/>
    <property type="evidence" value="ECO:0007669"/>
    <property type="project" value="InterPro"/>
</dbReference>
<feature type="domain" description="DNA polymerase alpha/delta/epsilon subunit B" evidence="7">
    <location>
        <begin position="369"/>
        <end position="603"/>
    </location>
</feature>
<dbReference type="OrthoDB" id="336885at2759"/>
<evidence type="ECO:0000259" key="7">
    <source>
        <dbReference type="Pfam" id="PF04042"/>
    </source>
</evidence>
<evidence type="ECO:0000256" key="3">
    <source>
        <dbReference type="ARBA" id="ARBA00018596"/>
    </source>
</evidence>
<comment type="function">
    <text evidence="6">Accessory subunit of the DNA polymerase alpha complex (also known as the alpha DNA polymerase-primase complex) which plays an essential role in the initiation of DNA synthesis.</text>
</comment>
<proteinExistence type="inferred from homology"/>
<evidence type="ECO:0000256" key="2">
    <source>
        <dbReference type="ARBA" id="ARBA00007299"/>
    </source>
</evidence>
<dbReference type="PANTHER" id="PTHR23061:SF12">
    <property type="entry name" value="DNA POLYMERASE ALPHA SUBUNIT B"/>
    <property type="match status" value="1"/>
</dbReference>
<evidence type="ECO:0000256" key="1">
    <source>
        <dbReference type="ARBA" id="ARBA00004123"/>
    </source>
</evidence>